<feature type="non-terminal residue" evidence="2">
    <location>
        <position position="1"/>
    </location>
</feature>
<evidence type="ECO:0000313" key="2">
    <source>
        <dbReference type="EMBL" id="GAI59607.1"/>
    </source>
</evidence>
<evidence type="ECO:0000256" key="1">
    <source>
        <dbReference type="SAM" id="Phobius"/>
    </source>
</evidence>
<sequence length="138" mass="15837">KKKELRIINHSLFYKQIGKNDMSKVKKKPTGLHGGLSEEEVKFEKIIQFSGWIFLIALISLMGAFFIFDSVLGLIELELNAPTFVLMIFFGTNSAINFGLATRIKKNRDQKKKLYFDWLMGEFLLGIITIIAVAAYQW</sequence>
<feature type="transmembrane region" description="Helical" evidence="1">
    <location>
        <begin position="81"/>
        <end position="102"/>
    </location>
</feature>
<protein>
    <submittedName>
        <fullName evidence="2">Uncharacterized protein</fullName>
    </submittedName>
</protein>
<organism evidence="2">
    <name type="scientific">marine sediment metagenome</name>
    <dbReference type="NCBI Taxonomy" id="412755"/>
    <lineage>
        <taxon>unclassified sequences</taxon>
        <taxon>metagenomes</taxon>
        <taxon>ecological metagenomes</taxon>
    </lineage>
</organism>
<reference evidence="2" key="1">
    <citation type="journal article" date="2014" name="Front. Microbiol.">
        <title>High frequency of phylogenetically diverse reductive dehalogenase-homologous genes in deep subseafloor sedimentary metagenomes.</title>
        <authorList>
            <person name="Kawai M."/>
            <person name="Futagami T."/>
            <person name="Toyoda A."/>
            <person name="Takaki Y."/>
            <person name="Nishi S."/>
            <person name="Hori S."/>
            <person name="Arai W."/>
            <person name="Tsubouchi T."/>
            <person name="Morono Y."/>
            <person name="Uchiyama I."/>
            <person name="Ito T."/>
            <person name="Fujiyama A."/>
            <person name="Inagaki F."/>
            <person name="Takami H."/>
        </authorList>
    </citation>
    <scope>NUCLEOTIDE SEQUENCE</scope>
    <source>
        <strain evidence="2">Expedition CK06-06</strain>
    </source>
</reference>
<comment type="caution">
    <text evidence="2">The sequence shown here is derived from an EMBL/GenBank/DDBJ whole genome shotgun (WGS) entry which is preliminary data.</text>
</comment>
<name>X1PTQ4_9ZZZZ</name>
<keyword evidence="1" id="KW-1133">Transmembrane helix</keyword>
<gene>
    <name evidence="2" type="ORF">S12H4_04519</name>
</gene>
<keyword evidence="1" id="KW-0472">Membrane</keyword>
<proteinExistence type="predicted"/>
<dbReference type="AlphaFoldDB" id="X1PTQ4"/>
<dbReference type="EMBL" id="BARW01001403">
    <property type="protein sequence ID" value="GAI59607.1"/>
    <property type="molecule type" value="Genomic_DNA"/>
</dbReference>
<feature type="transmembrane region" description="Helical" evidence="1">
    <location>
        <begin position="114"/>
        <end position="136"/>
    </location>
</feature>
<feature type="transmembrane region" description="Helical" evidence="1">
    <location>
        <begin position="52"/>
        <end position="75"/>
    </location>
</feature>
<accession>X1PTQ4</accession>
<keyword evidence="1" id="KW-0812">Transmembrane</keyword>